<dbReference type="EMBL" id="DS231721">
    <property type="protein sequence ID" value="KNB17374.1"/>
    <property type="molecule type" value="Genomic_DNA"/>
</dbReference>
<dbReference type="VEuPathDB" id="FungiDB:FOXG_21911"/>
<dbReference type="Proteomes" id="UP000009097">
    <property type="component" value="Unassembled WGS sequence"/>
</dbReference>
<accession>A0A0J9W2Q8</accession>
<reference evidence="1" key="2">
    <citation type="journal article" date="2010" name="Nature">
        <title>Comparative genomics reveals mobile pathogenicity chromosomes in Fusarium.</title>
        <authorList>
            <person name="Ma L.J."/>
            <person name="van der Does H.C."/>
            <person name="Borkovich K.A."/>
            <person name="Coleman J.J."/>
            <person name="Daboussi M.J."/>
            <person name="Di Pietro A."/>
            <person name="Dufresne M."/>
            <person name="Freitag M."/>
            <person name="Grabherr M."/>
            <person name="Henrissat B."/>
            <person name="Houterman P.M."/>
            <person name="Kang S."/>
            <person name="Shim W.B."/>
            <person name="Woloshuk C."/>
            <person name="Xie X."/>
            <person name="Xu J.R."/>
            <person name="Antoniw J."/>
            <person name="Baker S.E."/>
            <person name="Bluhm B.H."/>
            <person name="Breakspear A."/>
            <person name="Brown D.W."/>
            <person name="Butchko R.A."/>
            <person name="Chapman S."/>
            <person name="Coulson R."/>
            <person name="Coutinho P.M."/>
            <person name="Danchin E.G."/>
            <person name="Diener A."/>
            <person name="Gale L.R."/>
            <person name="Gardiner D.M."/>
            <person name="Goff S."/>
            <person name="Hammond-Kosack K.E."/>
            <person name="Hilburn K."/>
            <person name="Hua-Van A."/>
            <person name="Jonkers W."/>
            <person name="Kazan K."/>
            <person name="Kodira C.D."/>
            <person name="Koehrsen M."/>
            <person name="Kumar L."/>
            <person name="Lee Y.H."/>
            <person name="Li L."/>
            <person name="Manners J.M."/>
            <person name="Miranda-Saavedra D."/>
            <person name="Mukherjee M."/>
            <person name="Park G."/>
            <person name="Park J."/>
            <person name="Park S.Y."/>
            <person name="Proctor R.H."/>
            <person name="Regev A."/>
            <person name="Ruiz-Roldan M.C."/>
            <person name="Sain D."/>
            <person name="Sakthikumar S."/>
            <person name="Sykes S."/>
            <person name="Schwartz D.C."/>
            <person name="Turgeon B.G."/>
            <person name="Wapinski I."/>
            <person name="Yoder O."/>
            <person name="Young S."/>
            <person name="Zeng Q."/>
            <person name="Zhou S."/>
            <person name="Galagan J."/>
            <person name="Cuomo C.A."/>
            <person name="Kistler H.C."/>
            <person name="Rep M."/>
        </authorList>
    </citation>
    <scope>NUCLEOTIDE SEQUENCE [LARGE SCALE GENOMIC DNA]</scope>
    <source>
        <strain evidence="1">4287</strain>
    </source>
</reference>
<protein>
    <submittedName>
        <fullName evidence="1">Uncharacterized protein</fullName>
    </submittedName>
</protein>
<reference evidence="1" key="1">
    <citation type="submission" date="2007-04" db="EMBL/GenBank/DDBJ databases">
        <authorList>
            <consortium name="The Broad Institute Genome Sequencing Platform"/>
            <person name="Birren B."/>
            <person name="Lander E."/>
            <person name="Galagan J."/>
            <person name="Nusbaum C."/>
            <person name="Devon K."/>
            <person name="Ma L.-J."/>
            <person name="Jaffe D."/>
            <person name="Butler J."/>
            <person name="Alvarez P."/>
            <person name="Gnerre S."/>
            <person name="Grabherr M."/>
            <person name="Kleber M."/>
            <person name="Mauceli E."/>
            <person name="Brockman W."/>
            <person name="MacCallum I.A."/>
            <person name="Young S."/>
            <person name="LaButti K."/>
            <person name="DeCaprio D."/>
            <person name="Crawford M."/>
            <person name="Koehrsen M."/>
            <person name="Engels R."/>
            <person name="Montgomery P."/>
            <person name="Pearson M."/>
            <person name="Howarth C."/>
            <person name="Larson L."/>
            <person name="White J."/>
            <person name="O'Leary S."/>
            <person name="Kodira C."/>
            <person name="Zeng Q."/>
            <person name="Yandava C."/>
            <person name="Alvarado L."/>
            <person name="Kistler C."/>
            <person name="Shim W.-B."/>
            <person name="Kang S."/>
            <person name="Woloshuk C."/>
        </authorList>
    </citation>
    <scope>NUCLEOTIDE SEQUENCE</scope>
    <source>
        <strain evidence="1">4287</strain>
    </source>
</reference>
<dbReference type="KEGG" id="fox:FOXG_21911"/>
<evidence type="ECO:0000313" key="2">
    <source>
        <dbReference type="Proteomes" id="UP000009097"/>
    </source>
</evidence>
<sequence length="117" mass="12869">MQARHHLSQSQQDTDLPGLFSDIYLFKPRAQDSRPGPEPLGLFFDRAVIKILLSSVPNWCTSVTGCSLALMESGSEVLFLLGNRCQGNNADVTFVSLFSQIAISLRLRSSCVLTHPC</sequence>
<dbReference type="RefSeq" id="XP_018255419.1">
    <property type="nucleotide sequence ID" value="XM_018402291.1"/>
</dbReference>
<proteinExistence type="predicted"/>
<gene>
    <name evidence="1" type="ORF">FOXG_21911</name>
</gene>
<organism evidence="1 2">
    <name type="scientific">Fusarium oxysporum f. sp. lycopersici (strain 4287 / CBS 123668 / FGSC 9935 / NRRL 34936)</name>
    <name type="common">Fusarium vascular wilt of tomato</name>
    <dbReference type="NCBI Taxonomy" id="426428"/>
    <lineage>
        <taxon>Eukaryota</taxon>
        <taxon>Fungi</taxon>
        <taxon>Dikarya</taxon>
        <taxon>Ascomycota</taxon>
        <taxon>Pezizomycotina</taxon>
        <taxon>Sordariomycetes</taxon>
        <taxon>Hypocreomycetidae</taxon>
        <taxon>Hypocreales</taxon>
        <taxon>Nectriaceae</taxon>
        <taxon>Fusarium</taxon>
        <taxon>Fusarium oxysporum species complex</taxon>
    </lineage>
</organism>
<dbReference type="AlphaFoldDB" id="A0A0J9W2Q8"/>
<dbReference type="GeneID" id="28962617"/>
<evidence type="ECO:0000313" key="1">
    <source>
        <dbReference type="EMBL" id="KNB17374.1"/>
    </source>
</evidence>
<name>A0A0J9W2Q8_FUSO4</name>